<keyword evidence="3" id="KW-1185">Reference proteome</keyword>
<reference evidence="2 3" key="1">
    <citation type="submission" date="2019-04" db="EMBL/GenBank/DDBJ databases">
        <title>Geobacter ruber sp. nov., ferric-reducing bacteria isolated from paddy soil.</title>
        <authorList>
            <person name="Xu Z."/>
            <person name="Masuda Y."/>
            <person name="Itoh H."/>
            <person name="Senoo K."/>
        </authorList>
    </citation>
    <scope>NUCLEOTIDE SEQUENCE [LARGE SCALE GENOMIC DNA]</scope>
    <source>
        <strain evidence="2 3">Red88</strain>
    </source>
</reference>
<protein>
    <submittedName>
        <fullName evidence="2">M48 family peptidase</fullName>
    </submittedName>
</protein>
<dbReference type="Gene3D" id="3.30.2010.10">
    <property type="entry name" value="Metalloproteases ('zincins'), catalytic domain"/>
    <property type="match status" value="1"/>
</dbReference>
<gene>
    <name evidence="2" type="ORF">ET418_11470</name>
</gene>
<dbReference type="RefSeq" id="WP_149307756.1">
    <property type="nucleotide sequence ID" value="NZ_SRSD01000006.1"/>
</dbReference>
<dbReference type="PANTHER" id="PTHR30399">
    <property type="entry name" value="UNCHARACTERIZED PROTEIN YGJP"/>
    <property type="match status" value="1"/>
</dbReference>
<evidence type="ECO:0000313" key="3">
    <source>
        <dbReference type="Proteomes" id="UP000324298"/>
    </source>
</evidence>
<organism evidence="2 3">
    <name type="scientific">Oryzomonas rubra</name>
    <dbReference type="NCBI Taxonomy" id="2509454"/>
    <lineage>
        <taxon>Bacteria</taxon>
        <taxon>Pseudomonadati</taxon>
        <taxon>Thermodesulfobacteriota</taxon>
        <taxon>Desulfuromonadia</taxon>
        <taxon>Geobacterales</taxon>
        <taxon>Geobacteraceae</taxon>
        <taxon>Oryzomonas</taxon>
    </lineage>
</organism>
<evidence type="ECO:0000259" key="1">
    <source>
        <dbReference type="Pfam" id="PF01863"/>
    </source>
</evidence>
<sequence>MTVSKVQLRLDSIECHGMVIPFQYCHARRRTLGMTVRPDKSVIVRVPVRTSLGEIRDFVSRRAVWIAKVWREFDSTPPKPHQTYDNGATFWFQGRGYGLSLERGTAEAVALRGDALVVAAPGELDPRATRLLIDAWYRDQAAGIFRERAIECHRRMGEEDLPLPSIVIRSMKSRWGSYSYRTGRIALNLHLIKAPPACLDYVIIHELCHIRARHHGPGFWNLVERYVPDHAGLRKQLNGIR</sequence>
<dbReference type="InterPro" id="IPR053136">
    <property type="entry name" value="UTP_pyrophosphatase-like"/>
</dbReference>
<comment type="caution">
    <text evidence="2">The sequence shown here is derived from an EMBL/GenBank/DDBJ whole genome shotgun (WGS) entry which is preliminary data.</text>
</comment>
<feature type="domain" description="YgjP-like metallopeptidase" evidence="1">
    <location>
        <begin position="30"/>
        <end position="238"/>
    </location>
</feature>
<accession>A0A5A9XFI7</accession>
<dbReference type="InterPro" id="IPR002725">
    <property type="entry name" value="YgjP-like_metallopeptidase"/>
</dbReference>
<dbReference type="Proteomes" id="UP000324298">
    <property type="component" value="Unassembled WGS sequence"/>
</dbReference>
<evidence type="ECO:0000313" key="2">
    <source>
        <dbReference type="EMBL" id="KAA0891393.1"/>
    </source>
</evidence>
<dbReference type="OrthoDB" id="5321643at2"/>
<name>A0A5A9XFI7_9BACT</name>
<proteinExistence type="predicted"/>
<dbReference type="PANTHER" id="PTHR30399:SF1">
    <property type="entry name" value="UTP PYROPHOSPHATASE"/>
    <property type="match status" value="1"/>
</dbReference>
<dbReference type="CDD" id="cd07344">
    <property type="entry name" value="M48_yhfN_like"/>
    <property type="match status" value="1"/>
</dbReference>
<dbReference type="EMBL" id="SRSD01000006">
    <property type="protein sequence ID" value="KAA0891393.1"/>
    <property type="molecule type" value="Genomic_DNA"/>
</dbReference>
<dbReference type="AlphaFoldDB" id="A0A5A9XFI7"/>
<dbReference type="Pfam" id="PF01863">
    <property type="entry name" value="YgjP-like"/>
    <property type="match status" value="1"/>
</dbReference>